<organism evidence="3 4">
    <name type="scientific">Pseudarthrobacter defluvii</name>
    <dbReference type="NCBI Taxonomy" id="410837"/>
    <lineage>
        <taxon>Bacteria</taxon>
        <taxon>Bacillati</taxon>
        <taxon>Actinomycetota</taxon>
        <taxon>Actinomycetes</taxon>
        <taxon>Micrococcales</taxon>
        <taxon>Micrococcaceae</taxon>
        <taxon>Pseudarthrobacter</taxon>
    </lineage>
</organism>
<feature type="domain" description="UspA" evidence="2">
    <location>
        <begin position="8"/>
        <end position="143"/>
    </location>
</feature>
<accession>A0ABT9UHI5</accession>
<feature type="domain" description="UspA" evidence="2">
    <location>
        <begin position="152"/>
        <end position="279"/>
    </location>
</feature>
<evidence type="ECO:0000259" key="2">
    <source>
        <dbReference type="Pfam" id="PF00582"/>
    </source>
</evidence>
<comment type="caution">
    <text evidence="3">The sequence shown here is derived from an EMBL/GenBank/DDBJ whole genome shotgun (WGS) entry which is preliminary data.</text>
</comment>
<gene>
    <name evidence="3" type="ORF">J2T22_002277</name>
</gene>
<evidence type="ECO:0000313" key="4">
    <source>
        <dbReference type="Proteomes" id="UP001226389"/>
    </source>
</evidence>
<evidence type="ECO:0000313" key="3">
    <source>
        <dbReference type="EMBL" id="MDQ0119090.1"/>
    </source>
</evidence>
<dbReference type="Gene3D" id="3.40.50.620">
    <property type="entry name" value="HUPs"/>
    <property type="match status" value="2"/>
</dbReference>
<dbReference type="InterPro" id="IPR014729">
    <property type="entry name" value="Rossmann-like_a/b/a_fold"/>
</dbReference>
<dbReference type="RefSeq" id="WP_307490461.1">
    <property type="nucleotide sequence ID" value="NZ_JAUSSY010000007.1"/>
</dbReference>
<protein>
    <submittedName>
        <fullName evidence="3">Nucleotide-binding universal stress UspA family protein</fullName>
    </submittedName>
</protein>
<dbReference type="PANTHER" id="PTHR46268">
    <property type="entry name" value="STRESS RESPONSE PROTEIN NHAX"/>
    <property type="match status" value="1"/>
</dbReference>
<dbReference type="PANTHER" id="PTHR46268:SF6">
    <property type="entry name" value="UNIVERSAL STRESS PROTEIN UP12"/>
    <property type="match status" value="1"/>
</dbReference>
<evidence type="ECO:0000256" key="1">
    <source>
        <dbReference type="ARBA" id="ARBA00008791"/>
    </source>
</evidence>
<dbReference type="EMBL" id="JAUSSY010000007">
    <property type="protein sequence ID" value="MDQ0119090.1"/>
    <property type="molecule type" value="Genomic_DNA"/>
</dbReference>
<dbReference type="PRINTS" id="PR01438">
    <property type="entry name" value="UNVRSLSTRESS"/>
</dbReference>
<dbReference type="SUPFAM" id="SSF52402">
    <property type="entry name" value="Adenine nucleotide alpha hydrolases-like"/>
    <property type="match status" value="2"/>
</dbReference>
<keyword evidence="4" id="KW-1185">Reference proteome</keyword>
<reference evidence="3 4" key="1">
    <citation type="submission" date="2023-07" db="EMBL/GenBank/DDBJ databases">
        <title>Sorghum-associated microbial communities from plants grown in Nebraska, USA.</title>
        <authorList>
            <person name="Schachtman D."/>
        </authorList>
    </citation>
    <scope>NUCLEOTIDE SEQUENCE [LARGE SCALE GENOMIC DNA]</scope>
    <source>
        <strain evidence="3 4">DS994</strain>
    </source>
</reference>
<dbReference type="InterPro" id="IPR006015">
    <property type="entry name" value="Universal_stress_UspA"/>
</dbReference>
<dbReference type="Proteomes" id="UP001226389">
    <property type="component" value="Unassembled WGS sequence"/>
</dbReference>
<dbReference type="InterPro" id="IPR006016">
    <property type="entry name" value="UspA"/>
</dbReference>
<name>A0ABT9UHI5_9MICC</name>
<sequence length="282" mass="28692">MTQESGSIVAGFDGSDEAAAAVRWAARCAHATNSSLHVVHCSLWPLLTRHLGPVPGVSGSGLEQSARSILEDGVAVAAAEVPGLQVRSTLLHGLPAQLLAEISAGERMLVVGSRGLGGFLGLLVGSVSLELAATATCPVAVIRPELHPDGPVVIAVDASGSPAALDDACALASAWQAPLKVVHVRHEPAGYQLPEGRDAADAREVLASALNRATAKAPLVRVDGEVLADTSVPHAILKAAGEARMVVVGSQGRGILRETIGSTAHAVLHHARGPVLISRHGG</sequence>
<dbReference type="Pfam" id="PF00582">
    <property type="entry name" value="Usp"/>
    <property type="match status" value="2"/>
</dbReference>
<comment type="similarity">
    <text evidence="1">Belongs to the universal stress protein A family.</text>
</comment>
<proteinExistence type="inferred from homology"/>